<evidence type="ECO:0008006" key="3">
    <source>
        <dbReference type="Google" id="ProtNLM"/>
    </source>
</evidence>
<dbReference type="AlphaFoldDB" id="A0A1E7DLF3"/>
<gene>
    <name evidence="1" type="ORF">BA724_12445</name>
</gene>
<dbReference type="InterPro" id="IPR009776">
    <property type="entry name" value="Spore_0_M"/>
</dbReference>
<organism evidence="1 2">
    <name type="scientific">Domibacillus iocasae</name>
    <dbReference type="NCBI Taxonomy" id="1714016"/>
    <lineage>
        <taxon>Bacteria</taxon>
        <taxon>Bacillati</taxon>
        <taxon>Bacillota</taxon>
        <taxon>Bacilli</taxon>
        <taxon>Bacillales</taxon>
        <taxon>Bacillaceae</taxon>
        <taxon>Domibacillus</taxon>
    </lineage>
</organism>
<dbReference type="Proteomes" id="UP000095658">
    <property type="component" value="Unassembled WGS sequence"/>
</dbReference>
<proteinExistence type="predicted"/>
<comment type="caution">
    <text evidence="1">The sequence shown here is derived from an EMBL/GenBank/DDBJ whole genome shotgun (WGS) entry which is preliminary data.</text>
</comment>
<sequence>MLNKLMSQVKGRIGSPHIDLLLDKKEFTPGEKVTGSFIIKSGLFEQKLSRLECDLVTGNTSKKSPAADAIMIFMSEYIPPNTSKQIPFSFQLPAHMDGSRYYFETKLCFGDGKKCVEQDPIHVTQPSFS</sequence>
<dbReference type="Pfam" id="PF07070">
    <property type="entry name" value="Spo0M"/>
    <property type="match status" value="1"/>
</dbReference>
<evidence type="ECO:0000313" key="2">
    <source>
        <dbReference type="Proteomes" id="UP000095658"/>
    </source>
</evidence>
<protein>
    <recommendedName>
        <fullName evidence="3">Sporulation protein</fullName>
    </recommendedName>
</protein>
<accession>A0A1E7DLF3</accession>
<keyword evidence="2" id="KW-1185">Reference proteome</keyword>
<name>A0A1E7DLF3_9BACI</name>
<evidence type="ECO:0000313" key="1">
    <source>
        <dbReference type="EMBL" id="OES43894.1"/>
    </source>
</evidence>
<reference evidence="1 2" key="1">
    <citation type="submission" date="2016-06" db="EMBL/GenBank/DDBJ databases">
        <title>Domibacillus iocasae genome sequencing.</title>
        <authorList>
            <person name="Verma A."/>
            <person name="Pal Y."/>
            <person name="Ojha A.K."/>
            <person name="Krishnamurthi S."/>
        </authorList>
    </citation>
    <scope>NUCLEOTIDE SEQUENCE [LARGE SCALE GENOMIC DNA]</scope>
    <source>
        <strain evidence="1 2">DSM 29979</strain>
    </source>
</reference>
<dbReference type="RefSeq" id="WP_069939672.1">
    <property type="nucleotide sequence ID" value="NZ_MAMP01000024.1"/>
</dbReference>
<dbReference type="EMBL" id="MAMP01000024">
    <property type="protein sequence ID" value="OES43894.1"/>
    <property type="molecule type" value="Genomic_DNA"/>
</dbReference>